<evidence type="ECO:0000256" key="1">
    <source>
        <dbReference type="ARBA" id="ARBA00004604"/>
    </source>
</evidence>
<feature type="region of interest" description="Disordered" evidence="7">
    <location>
        <begin position="1"/>
        <end position="20"/>
    </location>
</feature>
<evidence type="ECO:0000313" key="9">
    <source>
        <dbReference type="EMBL" id="JAV20167.1"/>
    </source>
</evidence>
<protein>
    <recommendedName>
        <fullName evidence="3 6">Ribosome production factor 2 homolog</fullName>
    </recommendedName>
    <alternativeName>
        <fullName evidence="5 6">Ribosome biogenesis protein RPF2 homolog</fullName>
    </alternativeName>
</protein>
<dbReference type="Pfam" id="PF04427">
    <property type="entry name" value="Brix"/>
    <property type="match status" value="1"/>
</dbReference>
<sequence length="336" mass="38306">MSSGRIKKPVTRRGRRVLDAREPKTIENPKKTLIMEGRKCSNEIRQALKDMNLFKKPLVSLMRRNNDITMFEDATPLEQLAKSNDCHLFMFGSSSKKRPNNLILGRIYDEQVLDMVEFGIKEYKSLQDFKSEKISAFVKPVIVFNGYKWKLTEELRRIRSLLLDMFHIDNVATIRLQGLEHVLSFTITEDLTILMRSYRIMLKKSGQRTPRIELSEMGPSMDLTIRRTKLASDDLYKTAMKQPAILKVAKRKNISRDKLGNVHGRVHVGKQDINALQTRKMKGLKKTAEERKADRVKRKQGKAAAAAEASEADSDGEEYEGEDGDGGGGMDVDSDE</sequence>
<evidence type="ECO:0000259" key="8">
    <source>
        <dbReference type="PROSITE" id="PS50833"/>
    </source>
</evidence>
<dbReference type="GO" id="GO:0000027">
    <property type="term" value="P:ribosomal large subunit assembly"/>
    <property type="evidence" value="ECO:0007669"/>
    <property type="project" value="InterPro"/>
</dbReference>
<comment type="similarity">
    <text evidence="2 6">Belongs to the RPF2 family.</text>
</comment>
<feature type="compositionally biased region" description="Basic residues" evidence="7">
    <location>
        <begin position="1"/>
        <end position="15"/>
    </location>
</feature>
<dbReference type="SMART" id="SM00879">
    <property type="entry name" value="Brix"/>
    <property type="match status" value="1"/>
</dbReference>
<dbReference type="GO" id="GO:0019843">
    <property type="term" value="F:rRNA binding"/>
    <property type="evidence" value="ECO:0007669"/>
    <property type="project" value="UniProtKB-UniRule"/>
</dbReference>
<dbReference type="SUPFAM" id="SSF52954">
    <property type="entry name" value="Class II aaRS ABD-related"/>
    <property type="match status" value="1"/>
</dbReference>
<dbReference type="GO" id="GO:0000463">
    <property type="term" value="P:maturation of LSU-rRNA from tricistronic rRNA transcript (SSU-rRNA, 5.8S rRNA, LSU-rRNA)"/>
    <property type="evidence" value="ECO:0007669"/>
    <property type="project" value="TreeGrafter"/>
</dbReference>
<dbReference type="InterPro" id="IPR007109">
    <property type="entry name" value="Brix"/>
</dbReference>
<dbReference type="InterPro" id="IPR039770">
    <property type="entry name" value="Rpf2"/>
</dbReference>
<keyword evidence="4 6" id="KW-0539">Nucleus</keyword>
<name>A0A1Q3EXX5_CULTA</name>
<organism evidence="9">
    <name type="scientific">Culex tarsalis</name>
    <name type="common">Encephalitis mosquito</name>
    <dbReference type="NCBI Taxonomy" id="7177"/>
    <lineage>
        <taxon>Eukaryota</taxon>
        <taxon>Metazoa</taxon>
        <taxon>Ecdysozoa</taxon>
        <taxon>Arthropoda</taxon>
        <taxon>Hexapoda</taxon>
        <taxon>Insecta</taxon>
        <taxon>Pterygota</taxon>
        <taxon>Neoptera</taxon>
        <taxon>Endopterygota</taxon>
        <taxon>Diptera</taxon>
        <taxon>Nematocera</taxon>
        <taxon>Culicoidea</taxon>
        <taxon>Culicidae</taxon>
        <taxon>Culicinae</taxon>
        <taxon>Culicini</taxon>
        <taxon>Culex</taxon>
        <taxon>Culex</taxon>
    </lineage>
</organism>
<dbReference type="AlphaFoldDB" id="A0A1Q3EXX5"/>
<reference evidence="9" key="1">
    <citation type="submission" date="2017-01" db="EMBL/GenBank/DDBJ databases">
        <title>A deep insight into the sialotranscriptome of adult male and female Cluex tarsalis mosquitoes.</title>
        <authorList>
            <person name="Ribeiro J.M."/>
            <person name="Moreira F."/>
            <person name="Bernard K.A."/>
            <person name="Calvo E."/>
        </authorList>
    </citation>
    <scope>NUCLEOTIDE SEQUENCE</scope>
    <source>
        <strain evidence="9">Kern County</strain>
        <tissue evidence="9">Salivary glands</tissue>
    </source>
</reference>
<feature type="domain" description="Brix" evidence="8">
    <location>
        <begin position="30"/>
        <end position="234"/>
    </location>
</feature>
<feature type="compositionally biased region" description="Acidic residues" evidence="7">
    <location>
        <begin position="310"/>
        <end position="325"/>
    </location>
</feature>
<evidence type="ECO:0000256" key="3">
    <source>
        <dbReference type="ARBA" id="ARBA00020387"/>
    </source>
</evidence>
<dbReference type="PANTHER" id="PTHR12728:SF0">
    <property type="entry name" value="RIBOSOME PRODUCTION FACTOR 2 HOMOLOG"/>
    <property type="match status" value="1"/>
</dbReference>
<evidence type="ECO:0000256" key="5">
    <source>
        <dbReference type="ARBA" id="ARBA00030889"/>
    </source>
</evidence>
<comment type="subcellular location">
    <subcellularLocation>
        <location evidence="1 6">Nucleus</location>
        <location evidence="1 6">Nucleolus</location>
    </subcellularLocation>
</comment>
<dbReference type="PROSITE" id="PS50833">
    <property type="entry name" value="BRIX"/>
    <property type="match status" value="1"/>
</dbReference>
<accession>A0A1Q3EXX5</accession>
<evidence type="ECO:0000256" key="2">
    <source>
        <dbReference type="ARBA" id="ARBA00010782"/>
    </source>
</evidence>
<proteinExistence type="inferred from homology"/>
<dbReference type="GO" id="GO:0005730">
    <property type="term" value="C:nucleolus"/>
    <property type="evidence" value="ECO:0007669"/>
    <property type="project" value="UniProtKB-SubCell"/>
</dbReference>
<evidence type="ECO:0000256" key="6">
    <source>
        <dbReference type="RuleBase" id="RU367086"/>
    </source>
</evidence>
<evidence type="ECO:0000256" key="7">
    <source>
        <dbReference type="SAM" id="MobiDB-lite"/>
    </source>
</evidence>
<evidence type="ECO:0000256" key="4">
    <source>
        <dbReference type="ARBA" id="ARBA00023242"/>
    </source>
</evidence>
<feature type="region of interest" description="Disordered" evidence="7">
    <location>
        <begin position="282"/>
        <end position="336"/>
    </location>
</feature>
<dbReference type="PANTHER" id="PTHR12728">
    <property type="entry name" value="BRIX DOMAIN CONTAINING PROTEIN"/>
    <property type="match status" value="1"/>
</dbReference>
<dbReference type="EMBL" id="GFDL01014878">
    <property type="protein sequence ID" value="JAV20167.1"/>
    <property type="molecule type" value="Transcribed_RNA"/>
</dbReference>